<evidence type="ECO:0000256" key="5">
    <source>
        <dbReference type="ARBA" id="ARBA00022989"/>
    </source>
</evidence>
<dbReference type="InterPro" id="IPR006202">
    <property type="entry name" value="Neur_chan_lig-bd"/>
</dbReference>
<keyword evidence="20" id="KW-1185">Reference proteome</keyword>
<keyword evidence="11" id="KW-0325">Glycoprotein</keyword>
<dbReference type="NCBIfam" id="TIGR00860">
    <property type="entry name" value="LIC"/>
    <property type="match status" value="1"/>
</dbReference>
<evidence type="ECO:0000259" key="18">
    <source>
        <dbReference type="Pfam" id="PF02931"/>
    </source>
</evidence>
<dbReference type="Gene3D" id="2.70.170.10">
    <property type="entry name" value="Neurotransmitter-gated ion-channel ligand-binding domain"/>
    <property type="match status" value="1"/>
</dbReference>
<reference evidence="21" key="1">
    <citation type="submission" date="2025-08" db="UniProtKB">
        <authorList>
            <consortium name="RefSeq"/>
        </authorList>
    </citation>
    <scope>IDENTIFICATION</scope>
    <source>
        <tissue evidence="21">Gonads</tissue>
    </source>
</reference>
<comment type="caution">
    <text evidence="16">Lacks conserved residue(s) required for the propagation of feature annotation.</text>
</comment>
<evidence type="ECO:0000259" key="19">
    <source>
        <dbReference type="Pfam" id="PF02932"/>
    </source>
</evidence>
<feature type="transmembrane region" description="Helical" evidence="16">
    <location>
        <begin position="412"/>
        <end position="431"/>
    </location>
</feature>
<evidence type="ECO:0000256" key="7">
    <source>
        <dbReference type="ARBA" id="ARBA00023065"/>
    </source>
</evidence>
<evidence type="ECO:0000256" key="1">
    <source>
        <dbReference type="ARBA" id="ARBA00022448"/>
    </source>
</evidence>
<dbReference type="InterPro" id="IPR036719">
    <property type="entry name" value="Neuro-gated_channel_TM_sf"/>
</dbReference>
<dbReference type="FunCoup" id="A0A1S3I3E3">
    <property type="interactions" value="16"/>
</dbReference>
<keyword evidence="8 16" id="KW-0472">Membrane</keyword>
<feature type="compositionally biased region" description="Basic residues" evidence="17">
    <location>
        <begin position="342"/>
        <end position="353"/>
    </location>
</feature>
<evidence type="ECO:0000313" key="20">
    <source>
        <dbReference type="Proteomes" id="UP000085678"/>
    </source>
</evidence>
<dbReference type="KEGG" id="lak:106160672"/>
<evidence type="ECO:0000256" key="13">
    <source>
        <dbReference type="ARBA" id="ARBA00023257"/>
    </source>
</evidence>
<keyword evidence="10" id="KW-0869">Chloride channel</keyword>
<evidence type="ECO:0000256" key="17">
    <source>
        <dbReference type="SAM" id="MobiDB-lite"/>
    </source>
</evidence>
<name>A0A1S3I3E3_LINAN</name>
<dbReference type="GeneID" id="106160672"/>
<dbReference type="Gene3D" id="1.20.58.390">
    <property type="entry name" value="Neurotransmitter-gated ion-channel transmembrane domain"/>
    <property type="match status" value="1"/>
</dbReference>
<dbReference type="GO" id="GO:0005254">
    <property type="term" value="F:chloride channel activity"/>
    <property type="evidence" value="ECO:0007669"/>
    <property type="project" value="UniProtKB-KW"/>
</dbReference>
<evidence type="ECO:0000256" key="2">
    <source>
        <dbReference type="ARBA" id="ARBA00022475"/>
    </source>
</evidence>
<keyword evidence="5 16" id="KW-1133">Transmembrane helix</keyword>
<keyword evidence="6" id="KW-0770">Synapse</keyword>
<dbReference type="GO" id="GO:0004888">
    <property type="term" value="F:transmembrane signaling receptor activity"/>
    <property type="evidence" value="ECO:0007669"/>
    <property type="project" value="InterPro"/>
</dbReference>
<evidence type="ECO:0000256" key="11">
    <source>
        <dbReference type="ARBA" id="ARBA00023180"/>
    </source>
</evidence>
<dbReference type="InParanoid" id="A0A1S3I3E3"/>
<keyword evidence="3 16" id="KW-0812">Transmembrane</keyword>
<dbReference type="PANTHER" id="PTHR18945">
    <property type="entry name" value="NEUROTRANSMITTER GATED ION CHANNEL"/>
    <property type="match status" value="1"/>
</dbReference>
<dbReference type="InterPro" id="IPR006201">
    <property type="entry name" value="Neur_channel"/>
</dbReference>
<dbReference type="GO" id="GO:0045211">
    <property type="term" value="C:postsynaptic membrane"/>
    <property type="evidence" value="ECO:0007669"/>
    <property type="project" value="UniProtKB-SubCell"/>
</dbReference>
<dbReference type="PRINTS" id="PR00253">
    <property type="entry name" value="GABAARECEPTR"/>
</dbReference>
<dbReference type="InterPro" id="IPR018000">
    <property type="entry name" value="Neurotransmitter_ion_chnl_CS"/>
</dbReference>
<evidence type="ECO:0000256" key="10">
    <source>
        <dbReference type="ARBA" id="ARBA00023173"/>
    </source>
</evidence>
<dbReference type="SUPFAM" id="SSF63712">
    <property type="entry name" value="Nicotinic receptor ligand binding domain-like"/>
    <property type="match status" value="1"/>
</dbReference>
<comment type="subcellular location">
    <subcellularLocation>
        <location evidence="15">Postsynaptic cell membrane</location>
        <topology evidence="15">Multi-pass membrane protein</topology>
    </subcellularLocation>
</comment>
<evidence type="ECO:0000256" key="6">
    <source>
        <dbReference type="ARBA" id="ARBA00023018"/>
    </source>
</evidence>
<dbReference type="FunFam" id="2.70.170.10:FF:000045">
    <property type="entry name" value="Predicted protein"/>
    <property type="match status" value="1"/>
</dbReference>
<dbReference type="InterPro" id="IPR006028">
    <property type="entry name" value="GABAA/Glycine_rcpt"/>
</dbReference>
<keyword evidence="9" id="KW-1015">Disulfide bond</keyword>
<keyword evidence="13" id="KW-0628">Postsynaptic cell membrane</keyword>
<feature type="domain" description="Neurotransmitter-gated ion-channel transmembrane" evidence="19">
    <location>
        <begin position="242"/>
        <end position="325"/>
    </location>
</feature>
<dbReference type="AlphaFoldDB" id="A0A1S3I3E3"/>
<dbReference type="Pfam" id="PF02932">
    <property type="entry name" value="Neur_chan_memb"/>
    <property type="match status" value="1"/>
</dbReference>
<dbReference type="PRINTS" id="PR00252">
    <property type="entry name" value="NRIONCHANNEL"/>
</dbReference>
<feature type="transmembrane region" description="Helical" evidence="16">
    <location>
        <begin position="235"/>
        <end position="259"/>
    </location>
</feature>
<keyword evidence="14 16" id="KW-0407">Ion channel</keyword>
<feature type="transmembrane region" description="Helical" evidence="16">
    <location>
        <begin position="298"/>
        <end position="322"/>
    </location>
</feature>
<gene>
    <name evidence="21" type="primary">LOC106160672</name>
</gene>
<feature type="region of interest" description="Disordered" evidence="17">
    <location>
        <begin position="340"/>
        <end position="362"/>
    </location>
</feature>
<dbReference type="InterPro" id="IPR038050">
    <property type="entry name" value="Neuro_actylchol_rec"/>
</dbReference>
<evidence type="ECO:0000313" key="21">
    <source>
        <dbReference type="RefSeq" id="XP_013392790.1"/>
    </source>
</evidence>
<dbReference type="FunFam" id="1.20.58.390:FF:000067">
    <property type="entry name" value="Glycine receptor subunit alpha-2"/>
    <property type="match status" value="1"/>
</dbReference>
<evidence type="ECO:0000256" key="15">
    <source>
        <dbReference type="ARBA" id="ARBA00034104"/>
    </source>
</evidence>
<dbReference type="GO" id="GO:0034707">
    <property type="term" value="C:chloride channel complex"/>
    <property type="evidence" value="ECO:0007669"/>
    <property type="project" value="UniProtKB-KW"/>
</dbReference>
<proteinExistence type="inferred from homology"/>
<sequence>MEFRDLALQMALYLFFAANMAVGQYNTSITSSMVVKRLLEGYERVTPAGATVVELGVYINSFDNINEQAMDYQVNIYLRQQWHDRRLKFDYSGDPLSPDMIKLEDGMWNKIWVPDVFFRNEKRADFHSVTVPQRLLRLYSDGRLWYVSKITAKLSCPMKLKKYPLDTQKCPFIFESFGHTLERVVYKWLPNSVEKEPFEMPQYQLIGWTQRDCSQNYTAGAFPCLQIDFLLKRDIGFYMIQVYIPSILIVILSWVSFWIDIDAVPARVPLGLLTVLTMTTQSAGANSHLPRVSYIKAIDVWMCMCLLFVFASLLEFALVNVYSRKEFNIWRRTNSMMPVQNGRKHHHHHHHRHGSDGAEEEIPLKKVVTTPSGISLHMNGKSDYASLREDEKRFLIEHKQKARHIDKISRKIFPVSFILFNVVYWVTYFMLPDD</sequence>
<keyword evidence="2" id="KW-1003">Cell membrane</keyword>
<dbReference type="OrthoDB" id="407674at2759"/>
<accession>A0A1S3I3E3</accession>
<evidence type="ECO:0000256" key="4">
    <source>
        <dbReference type="ARBA" id="ARBA00022729"/>
    </source>
</evidence>
<keyword evidence="1 16" id="KW-0813">Transport</keyword>
<dbReference type="CDD" id="cd18991">
    <property type="entry name" value="LGIC_ECD_GlyR"/>
    <property type="match status" value="1"/>
</dbReference>
<evidence type="ECO:0000256" key="9">
    <source>
        <dbReference type="ARBA" id="ARBA00023157"/>
    </source>
</evidence>
<feature type="domain" description="Neurotransmitter-gated ion-channel ligand-binding" evidence="18">
    <location>
        <begin position="34"/>
        <end position="233"/>
    </location>
</feature>
<keyword evidence="4 16" id="KW-0732">Signal</keyword>
<protein>
    <submittedName>
        <fullName evidence="21">Glycine receptor subunit alpha-2</fullName>
    </submittedName>
</protein>
<keyword evidence="7 16" id="KW-0406">Ion transport</keyword>
<comment type="similarity">
    <text evidence="16">Belongs to the ligand-gated ion channel (TC 1.A.9) family.</text>
</comment>
<dbReference type="CDD" id="cd19049">
    <property type="entry name" value="LGIC_TM_anion"/>
    <property type="match status" value="1"/>
</dbReference>
<dbReference type="STRING" id="7574.A0A1S3I3E3"/>
<evidence type="ECO:0000256" key="8">
    <source>
        <dbReference type="ARBA" id="ARBA00023136"/>
    </source>
</evidence>
<dbReference type="InterPro" id="IPR006029">
    <property type="entry name" value="Neurotrans-gated_channel_TM"/>
</dbReference>
<dbReference type="RefSeq" id="XP_013392790.1">
    <property type="nucleotide sequence ID" value="XM_013537336.1"/>
</dbReference>
<feature type="signal peptide" evidence="16">
    <location>
        <begin position="1"/>
        <end position="23"/>
    </location>
</feature>
<evidence type="ECO:0000256" key="14">
    <source>
        <dbReference type="ARBA" id="ARBA00023303"/>
    </source>
</evidence>
<dbReference type="OMA" id="SINEMAM"/>
<dbReference type="GO" id="GO:0005230">
    <property type="term" value="F:extracellular ligand-gated monoatomic ion channel activity"/>
    <property type="evidence" value="ECO:0007669"/>
    <property type="project" value="InterPro"/>
</dbReference>
<dbReference type="Proteomes" id="UP000085678">
    <property type="component" value="Unplaced"/>
</dbReference>
<keyword evidence="21" id="KW-0675">Receptor</keyword>
<dbReference type="PROSITE" id="PS00236">
    <property type="entry name" value="NEUROTR_ION_CHANNEL"/>
    <property type="match status" value="1"/>
</dbReference>
<dbReference type="Pfam" id="PF02931">
    <property type="entry name" value="Neur_chan_LBD"/>
    <property type="match status" value="1"/>
</dbReference>
<dbReference type="SUPFAM" id="SSF90112">
    <property type="entry name" value="Neurotransmitter-gated ion-channel transmembrane pore"/>
    <property type="match status" value="1"/>
</dbReference>
<evidence type="ECO:0000256" key="16">
    <source>
        <dbReference type="RuleBase" id="RU000687"/>
    </source>
</evidence>
<dbReference type="InterPro" id="IPR036734">
    <property type="entry name" value="Neur_chan_lig-bd_sf"/>
</dbReference>
<keyword evidence="12" id="KW-0868">Chloride</keyword>
<organism evidence="20 21">
    <name type="scientific">Lingula anatina</name>
    <name type="common">Brachiopod</name>
    <name type="synonym">Lingula unguis</name>
    <dbReference type="NCBI Taxonomy" id="7574"/>
    <lineage>
        <taxon>Eukaryota</taxon>
        <taxon>Metazoa</taxon>
        <taxon>Spiralia</taxon>
        <taxon>Lophotrochozoa</taxon>
        <taxon>Brachiopoda</taxon>
        <taxon>Linguliformea</taxon>
        <taxon>Lingulata</taxon>
        <taxon>Lingulida</taxon>
        <taxon>Linguloidea</taxon>
        <taxon>Lingulidae</taxon>
        <taxon>Lingula</taxon>
    </lineage>
</organism>
<evidence type="ECO:0000256" key="3">
    <source>
        <dbReference type="ARBA" id="ARBA00022692"/>
    </source>
</evidence>
<evidence type="ECO:0000256" key="12">
    <source>
        <dbReference type="ARBA" id="ARBA00023214"/>
    </source>
</evidence>
<feature type="chain" id="PRO_5022258265" evidence="16">
    <location>
        <begin position="24"/>
        <end position="434"/>
    </location>
</feature>